<feature type="repeat" description="TPR" evidence="5">
    <location>
        <begin position="896"/>
        <end position="929"/>
    </location>
</feature>
<gene>
    <name evidence="8" type="ORF">HNR73_005799</name>
</gene>
<evidence type="ECO:0000256" key="1">
    <source>
        <dbReference type="ARBA" id="ARBA00005820"/>
    </source>
</evidence>
<comment type="caution">
    <text evidence="8">The sequence shown here is derived from an EMBL/GenBank/DDBJ whole genome shotgun (WGS) entry which is preliminary data.</text>
</comment>
<protein>
    <submittedName>
        <fullName evidence="8">DNA-binding SARP family transcriptional activator/tetratricopeptide (TPR) repeat protein</fullName>
    </submittedName>
</protein>
<keyword evidence="2" id="KW-0805">Transcription regulation</keyword>
<sequence length="1028" mass="110434">MVAFGVLGSLDVRVDGEPVVIAGRHHPKLLAMLLVEANQVVSAERLAAGLWDDTPPATAVRQVQNIAGSLRRLLGDRLRKVGAGYRIDVAVDELDLLRSRRGASLASAHQAAGRLDEAERALGDALAEWRGPSLAGLSGRTLDMSAQRLDDYRLTLTEERVELTLRLGRHATLVGDLRQLCLAHPHRQRFAEQLMTALYRSGRGPEALRVYAEVRTRLADELGVDPGKPLRDLHTAVLREDPGLDLGTDDEPPAAPVTLPSATAAFTGRDHALAALDEAAESPSSPLVVLTGPGGVGKTMLALHWAHRARPFSGGRLYLDLRGFAPNASPLEPAEAARLLLTSLDVEPGRIPADSEARIALCRAVIGAGRRLLVLDNARDAAQVRPLLPDSSRVHTVVISRGRLAGLAASHGARIIEVESFDRTEAAALLTRQLGAKRLGTEPGSVERILTACAGLPLALALIAARAATRPGHPLSVIADELETSRLDALAVDDASVDLRSVFSWSYQSLDADAARLFRLLAVVPGPDFDLAGVARLHGGSTADARRSLGRLVEAHLVEHGPPGRHRLHDLIRDYAAELPDAGKPAALDRLLDWYLHATAACRAVLYPAMVGLPVGTDERFQPNADEAARWLKSEWDGLIAAIEHAAEHRPPEFAWLMADMLRGYTWLHMLGDDGVRISEAALTAATGAGDLLGLAAAELALACALIRSNRLEEAIGHARDAAGFARRAGWPAGAASAEGNTAIACYHRGRMRDGLEHAHAALLAYREIGEVRAECTNLHWLGLFHSLVGELDTGIEYLERALKIATEAGNDQVGAVLLIQMTEIQLHRGRFDLAAAHLDEATELERRSVSIDKSRDLLGATARLLLATGRNAEGLEHAKRVVEERTDAADHRNRAAAMVTLAAAYDAVGEHGEAVACYDRVLAMTEHDSTVFHRVEAMVGRSGALFHGGDSARSKEQAARALQTAVTGDYRFLEGQALNRLAEIDLAEGHLADAAEKARRALRICEETGHRPGETVSLRLLDRIARA</sequence>
<dbReference type="InterPro" id="IPR019734">
    <property type="entry name" value="TPR_rpt"/>
</dbReference>
<dbReference type="CDD" id="cd15831">
    <property type="entry name" value="BTAD"/>
    <property type="match status" value="1"/>
</dbReference>
<comment type="similarity">
    <text evidence="1">Belongs to the AfsR/DnrI/RedD regulatory family.</text>
</comment>
<dbReference type="InterPro" id="IPR001867">
    <property type="entry name" value="OmpR/PhoB-type_DNA-bd"/>
</dbReference>
<dbReference type="GO" id="GO:0000160">
    <property type="term" value="P:phosphorelay signal transduction system"/>
    <property type="evidence" value="ECO:0007669"/>
    <property type="project" value="InterPro"/>
</dbReference>
<dbReference type="SMART" id="SM00862">
    <property type="entry name" value="Trans_reg_C"/>
    <property type="match status" value="1"/>
</dbReference>
<dbReference type="SUPFAM" id="SSF48452">
    <property type="entry name" value="TPR-like"/>
    <property type="match status" value="3"/>
</dbReference>
<feature type="domain" description="Bacterial transcriptional activator" evidence="7">
    <location>
        <begin position="94"/>
        <end position="238"/>
    </location>
</feature>
<dbReference type="Gene3D" id="1.10.10.10">
    <property type="entry name" value="Winged helix-like DNA-binding domain superfamily/Winged helix DNA-binding domain"/>
    <property type="match status" value="1"/>
</dbReference>
<evidence type="ECO:0000259" key="7">
    <source>
        <dbReference type="SMART" id="SM01043"/>
    </source>
</evidence>
<reference evidence="8 9" key="1">
    <citation type="submission" date="2020-08" db="EMBL/GenBank/DDBJ databases">
        <title>Genomic Encyclopedia of Type Strains, Phase IV (KMG-IV): sequencing the most valuable type-strain genomes for metagenomic binning, comparative biology and taxonomic classification.</title>
        <authorList>
            <person name="Goeker M."/>
        </authorList>
    </citation>
    <scope>NUCLEOTIDE SEQUENCE [LARGE SCALE GENOMIC DNA]</scope>
    <source>
        <strain evidence="8 9">YIM 65646</strain>
    </source>
</reference>
<evidence type="ECO:0000256" key="4">
    <source>
        <dbReference type="ARBA" id="ARBA00023163"/>
    </source>
</evidence>
<dbReference type="GO" id="GO:0003677">
    <property type="term" value="F:DNA binding"/>
    <property type="evidence" value="ECO:0007669"/>
    <property type="project" value="UniProtKB-KW"/>
</dbReference>
<dbReference type="PRINTS" id="PR00364">
    <property type="entry name" value="DISEASERSIST"/>
</dbReference>
<dbReference type="SUPFAM" id="SSF52540">
    <property type="entry name" value="P-loop containing nucleoside triphosphate hydrolases"/>
    <property type="match status" value="1"/>
</dbReference>
<dbReference type="PROSITE" id="PS50005">
    <property type="entry name" value="TPR"/>
    <property type="match status" value="1"/>
</dbReference>
<dbReference type="InterPro" id="IPR051677">
    <property type="entry name" value="AfsR-DnrI-RedD_regulator"/>
</dbReference>
<keyword evidence="4" id="KW-0804">Transcription</keyword>
<dbReference type="InterPro" id="IPR016032">
    <property type="entry name" value="Sig_transdc_resp-reg_C-effctor"/>
</dbReference>
<evidence type="ECO:0000256" key="3">
    <source>
        <dbReference type="ARBA" id="ARBA00023125"/>
    </source>
</evidence>
<organism evidence="8 9">
    <name type="scientific">Phytomonospora endophytica</name>
    <dbReference type="NCBI Taxonomy" id="714109"/>
    <lineage>
        <taxon>Bacteria</taxon>
        <taxon>Bacillati</taxon>
        <taxon>Actinomycetota</taxon>
        <taxon>Actinomycetes</taxon>
        <taxon>Micromonosporales</taxon>
        <taxon>Micromonosporaceae</taxon>
        <taxon>Phytomonospora</taxon>
    </lineage>
</organism>
<dbReference type="GO" id="GO:0043531">
    <property type="term" value="F:ADP binding"/>
    <property type="evidence" value="ECO:0007669"/>
    <property type="project" value="InterPro"/>
</dbReference>
<dbReference type="Gene3D" id="1.25.40.10">
    <property type="entry name" value="Tetratricopeptide repeat domain"/>
    <property type="match status" value="3"/>
</dbReference>
<evidence type="ECO:0000259" key="6">
    <source>
        <dbReference type="SMART" id="SM00862"/>
    </source>
</evidence>
<evidence type="ECO:0000313" key="9">
    <source>
        <dbReference type="Proteomes" id="UP000548476"/>
    </source>
</evidence>
<evidence type="ECO:0000313" key="8">
    <source>
        <dbReference type="EMBL" id="MBB6037919.1"/>
    </source>
</evidence>
<dbReference type="InterPro" id="IPR011990">
    <property type="entry name" value="TPR-like_helical_dom_sf"/>
</dbReference>
<accession>A0A841FZP8</accession>
<dbReference type="InterPro" id="IPR027417">
    <property type="entry name" value="P-loop_NTPase"/>
</dbReference>
<feature type="domain" description="OmpR/PhoB-type" evidence="6">
    <location>
        <begin position="16"/>
        <end position="87"/>
    </location>
</feature>
<evidence type="ECO:0000256" key="5">
    <source>
        <dbReference type="PROSITE-ProRule" id="PRU00339"/>
    </source>
</evidence>
<proteinExistence type="inferred from homology"/>
<dbReference type="SMART" id="SM01043">
    <property type="entry name" value="BTAD"/>
    <property type="match status" value="1"/>
</dbReference>
<dbReference type="Proteomes" id="UP000548476">
    <property type="component" value="Unassembled WGS sequence"/>
</dbReference>
<keyword evidence="5" id="KW-0802">TPR repeat</keyword>
<dbReference type="SMART" id="SM00028">
    <property type="entry name" value="TPR"/>
    <property type="match status" value="4"/>
</dbReference>
<name>A0A841FZP8_9ACTN</name>
<dbReference type="AlphaFoldDB" id="A0A841FZP8"/>
<dbReference type="PANTHER" id="PTHR35807">
    <property type="entry name" value="TRANSCRIPTIONAL REGULATOR REDD-RELATED"/>
    <property type="match status" value="1"/>
</dbReference>
<dbReference type="SUPFAM" id="SSF46894">
    <property type="entry name" value="C-terminal effector domain of the bipartite response regulators"/>
    <property type="match status" value="1"/>
</dbReference>
<dbReference type="Pfam" id="PF13424">
    <property type="entry name" value="TPR_12"/>
    <property type="match status" value="2"/>
</dbReference>
<dbReference type="InterPro" id="IPR005158">
    <property type="entry name" value="BTAD"/>
</dbReference>
<dbReference type="RefSeq" id="WP_184790727.1">
    <property type="nucleotide sequence ID" value="NZ_BONT01000066.1"/>
</dbReference>
<dbReference type="PANTHER" id="PTHR35807:SF1">
    <property type="entry name" value="TRANSCRIPTIONAL REGULATOR REDD"/>
    <property type="match status" value="1"/>
</dbReference>
<keyword evidence="3 8" id="KW-0238">DNA-binding</keyword>
<dbReference type="EMBL" id="JACHGT010000014">
    <property type="protein sequence ID" value="MBB6037919.1"/>
    <property type="molecule type" value="Genomic_DNA"/>
</dbReference>
<dbReference type="Pfam" id="PF03704">
    <property type="entry name" value="BTAD"/>
    <property type="match status" value="1"/>
</dbReference>
<keyword evidence="9" id="KW-1185">Reference proteome</keyword>
<dbReference type="InterPro" id="IPR036388">
    <property type="entry name" value="WH-like_DNA-bd_sf"/>
</dbReference>
<dbReference type="GO" id="GO:0006355">
    <property type="term" value="P:regulation of DNA-templated transcription"/>
    <property type="evidence" value="ECO:0007669"/>
    <property type="project" value="InterPro"/>
</dbReference>
<evidence type="ECO:0000256" key="2">
    <source>
        <dbReference type="ARBA" id="ARBA00023015"/>
    </source>
</evidence>